<dbReference type="AlphaFoldDB" id="A0A2I0XD93"/>
<reference evidence="1 2" key="1">
    <citation type="journal article" date="2016" name="Sci. Rep.">
        <title>The Dendrobium catenatum Lindl. genome sequence provides insights into polysaccharide synthase, floral development and adaptive evolution.</title>
        <authorList>
            <person name="Zhang G.Q."/>
            <person name="Xu Q."/>
            <person name="Bian C."/>
            <person name="Tsai W.C."/>
            <person name="Yeh C.M."/>
            <person name="Liu K.W."/>
            <person name="Yoshida K."/>
            <person name="Zhang L.S."/>
            <person name="Chang S.B."/>
            <person name="Chen F."/>
            <person name="Shi Y."/>
            <person name="Su Y.Y."/>
            <person name="Zhang Y.Q."/>
            <person name="Chen L.J."/>
            <person name="Yin Y."/>
            <person name="Lin M."/>
            <person name="Huang H."/>
            <person name="Deng H."/>
            <person name="Wang Z.W."/>
            <person name="Zhu S.L."/>
            <person name="Zhao X."/>
            <person name="Deng C."/>
            <person name="Niu S.C."/>
            <person name="Huang J."/>
            <person name="Wang M."/>
            <person name="Liu G.H."/>
            <person name="Yang H.J."/>
            <person name="Xiao X.J."/>
            <person name="Hsiao Y.Y."/>
            <person name="Wu W.L."/>
            <person name="Chen Y.Y."/>
            <person name="Mitsuda N."/>
            <person name="Ohme-Takagi M."/>
            <person name="Luo Y.B."/>
            <person name="Van de Peer Y."/>
            <person name="Liu Z.J."/>
        </authorList>
    </citation>
    <scope>NUCLEOTIDE SEQUENCE [LARGE SCALE GENOMIC DNA]</scope>
    <source>
        <tissue evidence="1">The whole plant</tissue>
    </source>
</reference>
<evidence type="ECO:0000313" key="2">
    <source>
        <dbReference type="Proteomes" id="UP000233837"/>
    </source>
</evidence>
<accession>A0A2I0XD93</accession>
<dbReference type="Proteomes" id="UP000233837">
    <property type="component" value="Unassembled WGS sequence"/>
</dbReference>
<sequence>MKSYVHSNDSCLYNYNYFEVPLHVHYKLYTHRYTKGKNIIPTCMGPGECVIGTHVTPRDAAWVDK</sequence>
<reference evidence="1 2" key="2">
    <citation type="journal article" date="2017" name="Nature">
        <title>The Apostasia genome and the evolution of orchids.</title>
        <authorList>
            <person name="Zhang G.Q."/>
            <person name="Liu K.W."/>
            <person name="Li Z."/>
            <person name="Lohaus R."/>
            <person name="Hsiao Y.Y."/>
            <person name="Niu S.C."/>
            <person name="Wang J.Y."/>
            <person name="Lin Y.C."/>
            <person name="Xu Q."/>
            <person name="Chen L.J."/>
            <person name="Yoshida K."/>
            <person name="Fujiwara S."/>
            <person name="Wang Z.W."/>
            <person name="Zhang Y.Q."/>
            <person name="Mitsuda N."/>
            <person name="Wang M."/>
            <person name="Liu G.H."/>
            <person name="Pecoraro L."/>
            <person name="Huang H.X."/>
            <person name="Xiao X.J."/>
            <person name="Lin M."/>
            <person name="Wu X.Y."/>
            <person name="Wu W.L."/>
            <person name="Chen Y.Y."/>
            <person name="Chang S.B."/>
            <person name="Sakamoto S."/>
            <person name="Ohme-Takagi M."/>
            <person name="Yagi M."/>
            <person name="Zeng S.J."/>
            <person name="Shen C.Y."/>
            <person name="Yeh C.M."/>
            <person name="Luo Y.B."/>
            <person name="Tsai W.C."/>
            <person name="Van de Peer Y."/>
            <person name="Liu Z.J."/>
        </authorList>
    </citation>
    <scope>NUCLEOTIDE SEQUENCE [LARGE SCALE GENOMIC DNA]</scope>
    <source>
        <tissue evidence="1">The whole plant</tissue>
    </source>
</reference>
<dbReference type="EMBL" id="KZ501955">
    <property type="protein sequence ID" value="PKU85876.1"/>
    <property type="molecule type" value="Genomic_DNA"/>
</dbReference>
<proteinExistence type="predicted"/>
<name>A0A2I0XD93_9ASPA</name>
<keyword evidence="2" id="KW-1185">Reference proteome</keyword>
<organism evidence="1 2">
    <name type="scientific">Dendrobium catenatum</name>
    <dbReference type="NCBI Taxonomy" id="906689"/>
    <lineage>
        <taxon>Eukaryota</taxon>
        <taxon>Viridiplantae</taxon>
        <taxon>Streptophyta</taxon>
        <taxon>Embryophyta</taxon>
        <taxon>Tracheophyta</taxon>
        <taxon>Spermatophyta</taxon>
        <taxon>Magnoliopsida</taxon>
        <taxon>Liliopsida</taxon>
        <taxon>Asparagales</taxon>
        <taxon>Orchidaceae</taxon>
        <taxon>Epidendroideae</taxon>
        <taxon>Malaxideae</taxon>
        <taxon>Dendrobiinae</taxon>
        <taxon>Dendrobium</taxon>
    </lineage>
</organism>
<evidence type="ECO:0000313" key="1">
    <source>
        <dbReference type="EMBL" id="PKU85876.1"/>
    </source>
</evidence>
<protein>
    <submittedName>
        <fullName evidence="1">Uncharacterized protein</fullName>
    </submittedName>
</protein>
<gene>
    <name evidence="1" type="ORF">MA16_Dca011807</name>
</gene>